<evidence type="ECO:0000313" key="3">
    <source>
        <dbReference type="Proteomes" id="UP001151760"/>
    </source>
</evidence>
<comment type="caution">
    <text evidence="2">The sequence shown here is derived from an EMBL/GenBank/DDBJ whole genome shotgun (WGS) entry which is preliminary data.</text>
</comment>
<dbReference type="EMBL" id="BQNB010014284">
    <property type="protein sequence ID" value="GJT26332.1"/>
    <property type="molecule type" value="Genomic_DNA"/>
</dbReference>
<sequence>MPPNKNSMSATAIEELIAQRVADALEDYEANRNSGNGNDNENGSHNSGSVGGRTLHTSHVCTYKEFLNCQPLNFKGIEGAVELAHWVEKMEFVLHISNCTFECQMKYATCTLLGGTLTWWNSHVGTVGHDATYGMPWKTLMKMMNEN</sequence>
<keyword evidence="3" id="KW-1185">Reference proteome</keyword>
<evidence type="ECO:0000313" key="2">
    <source>
        <dbReference type="EMBL" id="GJT26332.1"/>
    </source>
</evidence>
<accession>A0ABQ5CIF3</accession>
<organism evidence="2 3">
    <name type="scientific">Tanacetum coccineum</name>
    <dbReference type="NCBI Taxonomy" id="301880"/>
    <lineage>
        <taxon>Eukaryota</taxon>
        <taxon>Viridiplantae</taxon>
        <taxon>Streptophyta</taxon>
        <taxon>Embryophyta</taxon>
        <taxon>Tracheophyta</taxon>
        <taxon>Spermatophyta</taxon>
        <taxon>Magnoliopsida</taxon>
        <taxon>eudicotyledons</taxon>
        <taxon>Gunneridae</taxon>
        <taxon>Pentapetalae</taxon>
        <taxon>asterids</taxon>
        <taxon>campanulids</taxon>
        <taxon>Asterales</taxon>
        <taxon>Asteraceae</taxon>
        <taxon>Asteroideae</taxon>
        <taxon>Anthemideae</taxon>
        <taxon>Anthemidinae</taxon>
        <taxon>Tanacetum</taxon>
    </lineage>
</organism>
<gene>
    <name evidence="2" type="ORF">Tco_0906607</name>
</gene>
<name>A0ABQ5CIF3_9ASTR</name>
<protein>
    <recommendedName>
        <fullName evidence="4">Reverse transcriptase domain-containing protein</fullName>
    </recommendedName>
</protein>
<evidence type="ECO:0000256" key="1">
    <source>
        <dbReference type="SAM" id="MobiDB-lite"/>
    </source>
</evidence>
<dbReference type="Proteomes" id="UP001151760">
    <property type="component" value="Unassembled WGS sequence"/>
</dbReference>
<feature type="compositionally biased region" description="Low complexity" evidence="1">
    <location>
        <begin position="31"/>
        <end position="48"/>
    </location>
</feature>
<feature type="region of interest" description="Disordered" evidence="1">
    <location>
        <begin position="30"/>
        <end position="51"/>
    </location>
</feature>
<proteinExistence type="predicted"/>
<reference evidence="2" key="1">
    <citation type="journal article" date="2022" name="Int. J. Mol. Sci.">
        <title>Draft Genome of Tanacetum Coccineum: Genomic Comparison of Closely Related Tanacetum-Family Plants.</title>
        <authorList>
            <person name="Yamashiro T."/>
            <person name="Shiraishi A."/>
            <person name="Nakayama K."/>
            <person name="Satake H."/>
        </authorList>
    </citation>
    <scope>NUCLEOTIDE SEQUENCE</scope>
</reference>
<evidence type="ECO:0008006" key="4">
    <source>
        <dbReference type="Google" id="ProtNLM"/>
    </source>
</evidence>
<reference evidence="2" key="2">
    <citation type="submission" date="2022-01" db="EMBL/GenBank/DDBJ databases">
        <authorList>
            <person name="Yamashiro T."/>
            <person name="Shiraishi A."/>
            <person name="Satake H."/>
            <person name="Nakayama K."/>
        </authorList>
    </citation>
    <scope>NUCLEOTIDE SEQUENCE</scope>
</reference>